<accession>A0A9W4WT79</accession>
<dbReference type="Proteomes" id="UP001153678">
    <property type="component" value="Unassembled WGS sequence"/>
</dbReference>
<reference evidence="1" key="1">
    <citation type="submission" date="2022-08" db="EMBL/GenBank/DDBJ databases">
        <authorList>
            <person name="Kallberg Y."/>
            <person name="Tangrot J."/>
            <person name="Rosling A."/>
        </authorList>
    </citation>
    <scope>NUCLEOTIDE SEQUENCE</scope>
    <source>
        <strain evidence="1">Wild A</strain>
    </source>
</reference>
<organism evidence="1 2">
    <name type="scientific">Funneliformis geosporum</name>
    <dbReference type="NCBI Taxonomy" id="1117311"/>
    <lineage>
        <taxon>Eukaryota</taxon>
        <taxon>Fungi</taxon>
        <taxon>Fungi incertae sedis</taxon>
        <taxon>Mucoromycota</taxon>
        <taxon>Glomeromycotina</taxon>
        <taxon>Glomeromycetes</taxon>
        <taxon>Glomerales</taxon>
        <taxon>Glomeraceae</taxon>
        <taxon>Funneliformis</taxon>
    </lineage>
</organism>
<gene>
    <name evidence="1" type="ORF">FWILDA_LOCUS7880</name>
</gene>
<dbReference type="AlphaFoldDB" id="A0A9W4WT79"/>
<evidence type="ECO:0000313" key="2">
    <source>
        <dbReference type="Proteomes" id="UP001153678"/>
    </source>
</evidence>
<name>A0A9W4WT79_9GLOM</name>
<protein>
    <submittedName>
        <fullName evidence="1">1927_t:CDS:1</fullName>
    </submittedName>
</protein>
<dbReference type="EMBL" id="CAMKVN010001597">
    <property type="protein sequence ID" value="CAI2177030.1"/>
    <property type="molecule type" value="Genomic_DNA"/>
</dbReference>
<proteinExistence type="predicted"/>
<evidence type="ECO:0000313" key="1">
    <source>
        <dbReference type="EMBL" id="CAI2177030.1"/>
    </source>
</evidence>
<comment type="caution">
    <text evidence="1">The sequence shown here is derived from an EMBL/GenBank/DDBJ whole genome shotgun (WGS) entry which is preliminary data.</text>
</comment>
<dbReference type="OrthoDB" id="2439721at2759"/>
<sequence>MKEDYKTILKVPDLEDVGHINFILSRPENFEKERKCDIRFLSSSSVYLEEWEFAVRTNPTKAIGDPKVLFLQVAETYGQMLLEDLVNGFYLVFLGHRLNCQQIIPNSQIKDDHKNL</sequence>
<keyword evidence="2" id="KW-1185">Reference proteome</keyword>